<keyword evidence="2" id="KW-0418">Kinase</keyword>
<sequence>MMERDGDRGEMSANLDSLVDGKDQATPGSASSSCSDLSVSTPTVQPSPTTRTFSGLR</sequence>
<gene>
    <name evidence="2" type="ORF">DAT39_002017</name>
</gene>
<keyword evidence="2" id="KW-0808">Transferase</keyword>
<evidence type="ECO:0000313" key="3">
    <source>
        <dbReference type="Proteomes" id="UP000727407"/>
    </source>
</evidence>
<name>A0A8J4U9P3_CLAMG</name>
<dbReference type="GO" id="GO:0016301">
    <property type="term" value="F:kinase activity"/>
    <property type="evidence" value="ECO:0007669"/>
    <property type="project" value="UniProtKB-KW"/>
</dbReference>
<feature type="compositionally biased region" description="Low complexity" evidence="1">
    <location>
        <begin position="29"/>
        <end position="57"/>
    </location>
</feature>
<protein>
    <submittedName>
        <fullName evidence="2">Diacylglycerol kinase zeta-like isoform X3</fullName>
    </submittedName>
</protein>
<evidence type="ECO:0000256" key="1">
    <source>
        <dbReference type="SAM" id="MobiDB-lite"/>
    </source>
</evidence>
<reference evidence="2" key="1">
    <citation type="submission" date="2020-07" db="EMBL/GenBank/DDBJ databases">
        <title>Clarias magur genome sequencing, assembly and annotation.</title>
        <authorList>
            <person name="Kushwaha B."/>
            <person name="Kumar R."/>
            <person name="Das P."/>
            <person name="Joshi C.G."/>
            <person name="Kumar D."/>
            <person name="Nagpure N.S."/>
            <person name="Pandey M."/>
            <person name="Agarwal S."/>
            <person name="Srivastava S."/>
            <person name="Singh M."/>
            <person name="Sahoo L."/>
            <person name="Jayasankar P."/>
            <person name="Meher P.K."/>
            <person name="Koringa P.G."/>
            <person name="Iquebal M.A."/>
            <person name="Das S.P."/>
            <person name="Bit A."/>
            <person name="Patnaik S."/>
            <person name="Patel N."/>
            <person name="Shah T.M."/>
            <person name="Hinsu A."/>
            <person name="Jena J.K."/>
        </authorList>
    </citation>
    <scope>NUCLEOTIDE SEQUENCE</scope>
    <source>
        <strain evidence="2">CIFAMagur01</strain>
        <tissue evidence="2">Testis</tissue>
    </source>
</reference>
<dbReference type="PROSITE" id="PS51257">
    <property type="entry name" value="PROKAR_LIPOPROTEIN"/>
    <property type="match status" value="1"/>
</dbReference>
<feature type="non-terminal residue" evidence="2">
    <location>
        <position position="57"/>
    </location>
</feature>
<dbReference type="Proteomes" id="UP000727407">
    <property type="component" value="Unassembled WGS sequence"/>
</dbReference>
<feature type="compositionally biased region" description="Basic and acidic residues" evidence="1">
    <location>
        <begin position="1"/>
        <end position="10"/>
    </location>
</feature>
<keyword evidence="3" id="KW-1185">Reference proteome</keyword>
<evidence type="ECO:0000313" key="2">
    <source>
        <dbReference type="EMBL" id="KAF5908269.1"/>
    </source>
</evidence>
<organism evidence="2 3">
    <name type="scientific">Clarias magur</name>
    <name type="common">Asian catfish</name>
    <name type="synonym">Macropteronotus magur</name>
    <dbReference type="NCBI Taxonomy" id="1594786"/>
    <lineage>
        <taxon>Eukaryota</taxon>
        <taxon>Metazoa</taxon>
        <taxon>Chordata</taxon>
        <taxon>Craniata</taxon>
        <taxon>Vertebrata</taxon>
        <taxon>Euteleostomi</taxon>
        <taxon>Actinopterygii</taxon>
        <taxon>Neopterygii</taxon>
        <taxon>Teleostei</taxon>
        <taxon>Ostariophysi</taxon>
        <taxon>Siluriformes</taxon>
        <taxon>Clariidae</taxon>
        <taxon>Clarias</taxon>
    </lineage>
</organism>
<proteinExistence type="predicted"/>
<dbReference type="AlphaFoldDB" id="A0A8J4U9P3"/>
<comment type="caution">
    <text evidence="2">The sequence shown here is derived from an EMBL/GenBank/DDBJ whole genome shotgun (WGS) entry which is preliminary data.</text>
</comment>
<feature type="region of interest" description="Disordered" evidence="1">
    <location>
        <begin position="1"/>
        <end position="57"/>
    </location>
</feature>
<dbReference type="EMBL" id="QNUK01000014">
    <property type="protein sequence ID" value="KAF5908269.1"/>
    <property type="molecule type" value="Genomic_DNA"/>
</dbReference>
<accession>A0A8J4U9P3</accession>